<dbReference type="InterPro" id="IPR015424">
    <property type="entry name" value="PyrdxlP-dep_Trfase"/>
</dbReference>
<reference evidence="10" key="1">
    <citation type="journal article" date="2019" name="Int. J. Syst. Evol. Microbiol.">
        <title>The Global Catalogue of Microorganisms (GCM) 10K type strain sequencing project: providing services to taxonomists for standard genome sequencing and annotation.</title>
        <authorList>
            <consortium name="The Broad Institute Genomics Platform"/>
            <consortium name="The Broad Institute Genome Sequencing Center for Infectious Disease"/>
            <person name="Wu L."/>
            <person name="Ma J."/>
        </authorList>
    </citation>
    <scope>NUCLEOTIDE SEQUENCE [LARGE SCALE GENOMIC DNA]</scope>
    <source>
        <strain evidence="10">CCUG 57263</strain>
    </source>
</reference>
<evidence type="ECO:0000259" key="8">
    <source>
        <dbReference type="PROSITE" id="PS50949"/>
    </source>
</evidence>
<dbReference type="GO" id="GO:0008483">
    <property type="term" value="F:transaminase activity"/>
    <property type="evidence" value="ECO:0007669"/>
    <property type="project" value="UniProtKB-KW"/>
</dbReference>
<feature type="domain" description="HTH gntR-type" evidence="8">
    <location>
        <begin position="13"/>
        <end position="81"/>
    </location>
</feature>
<evidence type="ECO:0000256" key="4">
    <source>
        <dbReference type="ARBA" id="ARBA00022898"/>
    </source>
</evidence>
<keyword evidence="3 9" id="KW-0032">Aminotransferase</keyword>
<dbReference type="InterPro" id="IPR036388">
    <property type="entry name" value="WH-like_DNA-bd_sf"/>
</dbReference>
<comment type="cofactor">
    <cofactor evidence="1">
        <name>pyridoxal 5'-phosphate</name>
        <dbReference type="ChEBI" id="CHEBI:597326"/>
    </cofactor>
</comment>
<dbReference type="Gene3D" id="3.40.640.10">
    <property type="entry name" value="Type I PLP-dependent aspartate aminotransferase-like (Major domain)"/>
    <property type="match status" value="1"/>
</dbReference>
<dbReference type="Pfam" id="PF00392">
    <property type="entry name" value="GntR"/>
    <property type="match status" value="1"/>
</dbReference>
<dbReference type="InterPro" id="IPR051446">
    <property type="entry name" value="HTH_trans_reg/aminotransferase"/>
</dbReference>
<dbReference type="InterPro" id="IPR036390">
    <property type="entry name" value="WH_DNA-bd_sf"/>
</dbReference>
<dbReference type="PANTHER" id="PTHR46577">
    <property type="entry name" value="HTH-TYPE TRANSCRIPTIONAL REGULATORY PROTEIN GABR"/>
    <property type="match status" value="1"/>
</dbReference>
<comment type="caution">
    <text evidence="9">The sequence shown here is derived from an EMBL/GenBank/DDBJ whole genome shotgun (WGS) entry which is preliminary data.</text>
</comment>
<dbReference type="SUPFAM" id="SSF46785">
    <property type="entry name" value="Winged helix' DNA-binding domain"/>
    <property type="match status" value="1"/>
</dbReference>
<keyword evidence="10" id="KW-1185">Reference proteome</keyword>
<keyword evidence="7" id="KW-0804">Transcription</keyword>
<dbReference type="EMBL" id="JBHTIU010000108">
    <property type="protein sequence ID" value="MFD0872394.1"/>
    <property type="molecule type" value="Genomic_DNA"/>
</dbReference>
<evidence type="ECO:0000256" key="7">
    <source>
        <dbReference type="ARBA" id="ARBA00023163"/>
    </source>
</evidence>
<dbReference type="CDD" id="cd07377">
    <property type="entry name" value="WHTH_GntR"/>
    <property type="match status" value="1"/>
</dbReference>
<evidence type="ECO:0000313" key="10">
    <source>
        <dbReference type="Proteomes" id="UP001597120"/>
    </source>
</evidence>
<dbReference type="InterPro" id="IPR015421">
    <property type="entry name" value="PyrdxlP-dep_Trfase_major"/>
</dbReference>
<proteinExistence type="inferred from homology"/>
<dbReference type="InterPro" id="IPR004839">
    <property type="entry name" value="Aminotransferase_I/II_large"/>
</dbReference>
<keyword evidence="6" id="KW-0238">DNA-binding</keyword>
<evidence type="ECO:0000256" key="1">
    <source>
        <dbReference type="ARBA" id="ARBA00001933"/>
    </source>
</evidence>
<dbReference type="PANTHER" id="PTHR46577:SF1">
    <property type="entry name" value="HTH-TYPE TRANSCRIPTIONAL REGULATORY PROTEIN GABR"/>
    <property type="match status" value="1"/>
</dbReference>
<keyword evidence="4" id="KW-0663">Pyridoxal phosphate</keyword>
<dbReference type="Pfam" id="PF00155">
    <property type="entry name" value="Aminotran_1_2"/>
    <property type="match status" value="1"/>
</dbReference>
<accession>A0ABW3DIM7</accession>
<sequence length="461" mass="52768">MTDHAIHLQSENGPLFYQIYDYFKTEIDEGHLAPGVLLPSIRKCAKSLGVSKNTVEVAYQLLQSEGYVDNIPRKGYKVLERSLTAAPSALPEIAQWDSAHPIVYDFRYGNCKLSDFPFANWNRLRNELIHGCMDEYSVVGDSQGEAVLRQEILHLLHSSRGIAATPEQIVIGATPQQLVTLICQILNRDTSIIAVENPGYDGSRNTFINYGFTVKGIPLTDNGMEMEDLRSSSANIAYVSPSQQFIHKMVMPLSKRRELVQWLQKASYLIEDDYEWEFKYDEHPIPSIHSLDSTGKVLYLGSISKALLPVFNLGYMVLPPSLVPVFKERMPEYDQPVSVIDQLTFGQFLQTGYWFRHVQRMRKNYARKRELFFQAVTEYMGHHVVMRGKDSGLHLFLTVRTERSEEELIDTALRAGIRVYETSRYWFRDPASYPTVLLGYGAMEEKQIKDGIQRLAKAWFS</sequence>
<evidence type="ECO:0000256" key="5">
    <source>
        <dbReference type="ARBA" id="ARBA00023015"/>
    </source>
</evidence>
<keyword evidence="5" id="KW-0805">Transcription regulation</keyword>
<evidence type="ECO:0000256" key="6">
    <source>
        <dbReference type="ARBA" id="ARBA00023125"/>
    </source>
</evidence>
<dbReference type="InterPro" id="IPR000524">
    <property type="entry name" value="Tscrpt_reg_HTH_GntR"/>
</dbReference>
<evidence type="ECO:0000256" key="2">
    <source>
        <dbReference type="ARBA" id="ARBA00005384"/>
    </source>
</evidence>
<dbReference type="CDD" id="cd00609">
    <property type="entry name" value="AAT_like"/>
    <property type="match status" value="1"/>
</dbReference>
<name>A0ABW3DIM7_9BACL</name>
<dbReference type="Gene3D" id="1.10.10.10">
    <property type="entry name" value="Winged helix-like DNA-binding domain superfamily/Winged helix DNA-binding domain"/>
    <property type="match status" value="1"/>
</dbReference>
<evidence type="ECO:0000313" key="9">
    <source>
        <dbReference type="EMBL" id="MFD0872394.1"/>
    </source>
</evidence>
<evidence type="ECO:0000256" key="3">
    <source>
        <dbReference type="ARBA" id="ARBA00022576"/>
    </source>
</evidence>
<dbReference type="Proteomes" id="UP001597120">
    <property type="component" value="Unassembled WGS sequence"/>
</dbReference>
<organism evidence="9 10">
    <name type="scientific">Paenibacillus residui</name>
    <dbReference type="NCBI Taxonomy" id="629724"/>
    <lineage>
        <taxon>Bacteria</taxon>
        <taxon>Bacillati</taxon>
        <taxon>Bacillota</taxon>
        <taxon>Bacilli</taxon>
        <taxon>Bacillales</taxon>
        <taxon>Paenibacillaceae</taxon>
        <taxon>Paenibacillus</taxon>
    </lineage>
</organism>
<comment type="similarity">
    <text evidence="2">In the C-terminal section; belongs to the class-I pyridoxal-phosphate-dependent aminotransferase family.</text>
</comment>
<gene>
    <name evidence="9" type="ORF">ACFQ03_25045</name>
</gene>
<dbReference type="SUPFAM" id="SSF53383">
    <property type="entry name" value="PLP-dependent transferases"/>
    <property type="match status" value="1"/>
</dbReference>
<protein>
    <submittedName>
        <fullName evidence="9">PLP-dependent aminotransferase family protein</fullName>
    </submittedName>
</protein>
<dbReference type="PROSITE" id="PS50949">
    <property type="entry name" value="HTH_GNTR"/>
    <property type="match status" value="1"/>
</dbReference>
<dbReference type="RefSeq" id="WP_379291754.1">
    <property type="nucleotide sequence ID" value="NZ_JBHTIU010000108.1"/>
</dbReference>
<keyword evidence="3 9" id="KW-0808">Transferase</keyword>
<dbReference type="SMART" id="SM00345">
    <property type="entry name" value="HTH_GNTR"/>
    <property type="match status" value="1"/>
</dbReference>